<comment type="subcellular location">
    <subcellularLocation>
        <location evidence="1">Membrane</location>
        <topology evidence="1">Multi-pass membrane protein</topology>
    </subcellularLocation>
</comment>
<feature type="domain" description="Major facilitator superfamily (MFS) profile" evidence="6">
    <location>
        <begin position="54"/>
        <end position="449"/>
    </location>
</feature>
<dbReference type="SUPFAM" id="SSF103473">
    <property type="entry name" value="MFS general substrate transporter"/>
    <property type="match status" value="1"/>
</dbReference>
<keyword evidence="4 5" id="KW-0472">Membrane</keyword>
<evidence type="ECO:0000256" key="3">
    <source>
        <dbReference type="ARBA" id="ARBA00022989"/>
    </source>
</evidence>
<dbReference type="InterPro" id="IPR052896">
    <property type="entry name" value="GGT-like_enzyme"/>
</dbReference>
<dbReference type="PANTHER" id="PTHR43881">
    <property type="entry name" value="GAMMA-GLUTAMYLTRANSPEPTIDASE (AFU_ORTHOLOGUE AFUA_4G13580)"/>
    <property type="match status" value="1"/>
</dbReference>
<dbReference type="PRINTS" id="PR01210">
    <property type="entry name" value="GGTRANSPTASE"/>
</dbReference>
<name>A0A4S4LI01_9AGAM</name>
<organism evidence="7 8">
    <name type="scientific">Phellinidium pouzarii</name>
    <dbReference type="NCBI Taxonomy" id="167371"/>
    <lineage>
        <taxon>Eukaryota</taxon>
        <taxon>Fungi</taxon>
        <taxon>Dikarya</taxon>
        <taxon>Basidiomycota</taxon>
        <taxon>Agaricomycotina</taxon>
        <taxon>Agaricomycetes</taxon>
        <taxon>Hymenochaetales</taxon>
        <taxon>Hymenochaetaceae</taxon>
        <taxon>Phellinidium</taxon>
    </lineage>
</organism>
<proteinExistence type="predicted"/>
<keyword evidence="3 5" id="KW-1133">Transmembrane helix</keyword>
<keyword evidence="8" id="KW-1185">Reference proteome</keyword>
<reference evidence="7 8" key="1">
    <citation type="submission" date="2019-02" db="EMBL/GenBank/DDBJ databases">
        <title>Genome sequencing of the rare red list fungi Phellinidium pouzarii.</title>
        <authorList>
            <person name="Buettner E."/>
            <person name="Kellner H."/>
        </authorList>
    </citation>
    <scope>NUCLEOTIDE SEQUENCE [LARGE SCALE GENOMIC DNA]</scope>
    <source>
        <strain evidence="7 8">DSM 108285</strain>
    </source>
</reference>
<feature type="transmembrane region" description="Helical" evidence="5">
    <location>
        <begin position="325"/>
        <end position="344"/>
    </location>
</feature>
<evidence type="ECO:0000256" key="5">
    <source>
        <dbReference type="SAM" id="Phobius"/>
    </source>
</evidence>
<feature type="transmembrane region" description="Helical" evidence="5">
    <location>
        <begin position="181"/>
        <end position="200"/>
    </location>
</feature>
<feature type="transmembrane region" description="Helical" evidence="5">
    <location>
        <begin position="418"/>
        <end position="437"/>
    </location>
</feature>
<gene>
    <name evidence="7" type="ORF">EW145_g996</name>
</gene>
<dbReference type="Pfam" id="PF07690">
    <property type="entry name" value="MFS_1"/>
    <property type="match status" value="1"/>
</dbReference>
<feature type="transmembrane region" description="Helical" evidence="5">
    <location>
        <begin position="123"/>
        <end position="141"/>
    </location>
</feature>
<evidence type="ECO:0000313" key="8">
    <source>
        <dbReference type="Proteomes" id="UP000308199"/>
    </source>
</evidence>
<dbReference type="AlphaFoldDB" id="A0A4S4LI01"/>
<feature type="transmembrane region" description="Helical" evidence="5">
    <location>
        <begin position="283"/>
        <end position="304"/>
    </location>
</feature>
<dbReference type="Pfam" id="PF01019">
    <property type="entry name" value="G_glu_transpept"/>
    <property type="match status" value="1"/>
</dbReference>
<dbReference type="Gene3D" id="1.10.246.130">
    <property type="match status" value="1"/>
</dbReference>
<feature type="transmembrane region" description="Helical" evidence="5">
    <location>
        <begin position="350"/>
        <end position="374"/>
    </location>
</feature>
<dbReference type="InterPro" id="IPR011701">
    <property type="entry name" value="MFS"/>
</dbReference>
<dbReference type="Gene3D" id="3.60.20.40">
    <property type="match status" value="1"/>
</dbReference>
<dbReference type="InterPro" id="IPR043137">
    <property type="entry name" value="GGT_ssub_C"/>
</dbReference>
<feature type="transmembrane region" description="Helical" evidence="5">
    <location>
        <begin position="92"/>
        <end position="111"/>
    </location>
</feature>
<dbReference type="GO" id="GO:0016020">
    <property type="term" value="C:membrane"/>
    <property type="evidence" value="ECO:0007669"/>
    <property type="project" value="UniProtKB-SubCell"/>
</dbReference>
<accession>A0A4S4LI01</accession>
<dbReference type="InterPro" id="IPR029055">
    <property type="entry name" value="Ntn_hydrolases_N"/>
</dbReference>
<feature type="transmembrane region" description="Helical" evidence="5">
    <location>
        <begin position="212"/>
        <end position="232"/>
    </location>
</feature>
<dbReference type="EMBL" id="SGPK01000024">
    <property type="protein sequence ID" value="THH10928.1"/>
    <property type="molecule type" value="Genomic_DNA"/>
</dbReference>
<evidence type="ECO:0000256" key="2">
    <source>
        <dbReference type="ARBA" id="ARBA00022692"/>
    </source>
</evidence>
<sequence length="1134" mass="123677">MDSVNASATPTIVDHEQVERALFPGPEEKHQHHRLVGFDPDDPANPFNWSPAYRWYLTLLGGLLVLNATFASSAPSGIITDLIEHFNLSLEVATLTISLFVAGYCVGPLLWGPLSEQYGRRPIFIVTFIVYTGFQVGCALSQNTASIIIFRLLGGIFAAAPLTNSGALISDIWDAGTRGKALAVFTLAPFAGPCLGPVVGGYIDTSGASWRWLFWVLTLFAGFCAVLIIFTLPETYAPIILVSKAKAIRIRTGDDGYYAPLEVEEKKTIFKQTEDIVARPFKILFQEPMLIAITTYMSYLAVYNPRYERLVEQYRPNKVPPEQRLDIAIIAAPVFAIGFFWFGWTSYPSISFWAPMMSGVFIGLSVVFIFLAMFNYIIDAYLFVAASALASNTVVRSSAGAAFPLFATQMYDALNPRWASTLIGCVAVVLIPIPLVLRRYGAKLRERSKHAPSLPMQQKETEDQLSSKAYPEVESLGIRYHVGYNGRERYLESSTRSLFLSHLSFLPTGPGRRGEDYFCRLRFLDVSNTCSCKVFLKPGDWSKVNQPELVLQRFASRRSQVYGTKGVVASSQPLATEVGLEILRKGGNAADAAIATSAALNVTEPSCCGIGGDAFCLFYDAKTKEVKALNGSGHSPQKLTLEYVRSRGILGRSIPASDLNCVTVPGAAAAWVDTVEQLGSGSLTVAEVLAPAIRLAEEGVPVSEIHGYAWQRSETLLKNASPDGDAMLLNGKAPLPGQIMKFPDLAKTFRSVAEYGKDGFYKGRVAEAIVELIQNKGGVMELADLAKHETTFVEPISYTYGGEVTVFECPPNGQGITALLALGIIDNIQELGITNSILDMDHNSSEYLHLLVESLRLAFSDSQYYVADPEFKHIPVEELLRKEYLSSRAKLFNPQKTNPEVVHGNPANSSDTVYFSVTDQWGNACSYIQSNYAGFGTGGKHSRSENELGTTLITNPAAIPKGCGFTLQNRGSGFVLEEGHPNQLMGGKRPYHTIIPAMALRGDDLFLSYGVMGGFMQPQGHVQVLLNMLRGFTAQASLDAPRFCISAGSPDSEVKGSAEKAGDINSEVYFEEGISEETVTKLREMGHDARIVKGFQRGMMGRGQVIQKIVDTSGRTVWAAGSDPRADGYAAAQI</sequence>
<dbReference type="SUPFAM" id="SSF56235">
    <property type="entry name" value="N-terminal nucleophile aminohydrolases (Ntn hydrolases)"/>
    <property type="match status" value="1"/>
</dbReference>
<evidence type="ECO:0000256" key="1">
    <source>
        <dbReference type="ARBA" id="ARBA00004141"/>
    </source>
</evidence>
<evidence type="ECO:0000313" key="7">
    <source>
        <dbReference type="EMBL" id="THH10928.1"/>
    </source>
</evidence>
<dbReference type="Gene3D" id="1.20.1250.20">
    <property type="entry name" value="MFS general substrate transporter like domains"/>
    <property type="match status" value="1"/>
</dbReference>
<dbReference type="InterPro" id="IPR036259">
    <property type="entry name" value="MFS_trans_sf"/>
</dbReference>
<dbReference type="PANTHER" id="PTHR43881:SF1">
    <property type="entry name" value="GAMMA-GLUTAMYLTRANSPEPTIDASE (AFU_ORTHOLOGUE AFUA_4G13580)"/>
    <property type="match status" value="1"/>
</dbReference>
<feature type="transmembrane region" description="Helical" evidence="5">
    <location>
        <begin position="148"/>
        <end position="169"/>
    </location>
</feature>
<dbReference type="InterPro" id="IPR043138">
    <property type="entry name" value="GGT_lsub"/>
</dbReference>
<dbReference type="InterPro" id="IPR020846">
    <property type="entry name" value="MFS_dom"/>
</dbReference>
<evidence type="ECO:0000259" key="6">
    <source>
        <dbReference type="PROSITE" id="PS50850"/>
    </source>
</evidence>
<dbReference type="PROSITE" id="PS50850">
    <property type="entry name" value="MFS"/>
    <property type="match status" value="1"/>
</dbReference>
<evidence type="ECO:0000256" key="4">
    <source>
        <dbReference type="ARBA" id="ARBA00023136"/>
    </source>
</evidence>
<dbReference type="FunFam" id="1.20.1250.20:FF:000011">
    <property type="entry name" value="MFS multidrug transporter, putative"/>
    <property type="match status" value="1"/>
</dbReference>
<feature type="transmembrane region" description="Helical" evidence="5">
    <location>
        <begin position="53"/>
        <end position="71"/>
    </location>
</feature>
<protein>
    <recommendedName>
        <fullName evidence="6">Major facilitator superfamily (MFS) profile domain-containing protein</fullName>
    </recommendedName>
</protein>
<dbReference type="Proteomes" id="UP000308199">
    <property type="component" value="Unassembled WGS sequence"/>
</dbReference>
<comment type="caution">
    <text evidence="7">The sequence shown here is derived from an EMBL/GenBank/DDBJ whole genome shotgun (WGS) entry which is preliminary data.</text>
</comment>
<dbReference type="CDD" id="cd17323">
    <property type="entry name" value="MFS_Tpo1_MDR_like"/>
    <property type="match status" value="1"/>
</dbReference>
<keyword evidence="2 5" id="KW-0812">Transmembrane</keyword>
<dbReference type="OrthoDB" id="2015213at2759"/>
<dbReference type="GO" id="GO:0022857">
    <property type="term" value="F:transmembrane transporter activity"/>
    <property type="evidence" value="ECO:0007669"/>
    <property type="project" value="InterPro"/>
</dbReference>